<keyword evidence="3 9" id="KW-0812">Transmembrane</keyword>
<evidence type="ECO:0000256" key="9">
    <source>
        <dbReference type="SAM" id="Phobius"/>
    </source>
</evidence>
<evidence type="ECO:0000259" key="11">
    <source>
        <dbReference type="PROSITE" id="PS50929"/>
    </source>
</evidence>
<dbReference type="CDD" id="cd18547">
    <property type="entry name" value="ABC_6TM_Tm288_like"/>
    <property type="match status" value="1"/>
</dbReference>
<name>A0A329TKB5_9FIRM</name>
<dbReference type="PANTHER" id="PTHR24221">
    <property type="entry name" value="ATP-BINDING CASSETTE SUB-FAMILY B"/>
    <property type="match status" value="1"/>
</dbReference>
<dbReference type="Gene3D" id="3.40.50.300">
    <property type="entry name" value="P-loop containing nucleotide triphosphate hydrolases"/>
    <property type="match status" value="1"/>
</dbReference>
<keyword evidence="7 9" id="KW-0472">Membrane</keyword>
<dbReference type="GO" id="GO:0140359">
    <property type="term" value="F:ABC-type transporter activity"/>
    <property type="evidence" value="ECO:0007669"/>
    <property type="project" value="InterPro"/>
</dbReference>
<organism evidence="12 13">
    <name type="scientific">Faecalibacterium prausnitzii</name>
    <dbReference type="NCBI Taxonomy" id="853"/>
    <lineage>
        <taxon>Bacteria</taxon>
        <taxon>Bacillati</taxon>
        <taxon>Bacillota</taxon>
        <taxon>Clostridia</taxon>
        <taxon>Eubacteriales</taxon>
        <taxon>Oscillospiraceae</taxon>
        <taxon>Faecalibacterium</taxon>
    </lineage>
</organism>
<dbReference type="PANTHER" id="PTHR24221:SF499">
    <property type="entry name" value="FATTY ACID ABC TRANSPORTER ATP-BINDING_PERMEASE PROTEIN"/>
    <property type="match status" value="1"/>
</dbReference>
<dbReference type="InterPro" id="IPR003439">
    <property type="entry name" value="ABC_transporter-like_ATP-bd"/>
</dbReference>
<sequence>MAQEKAKVVHGPGPRGVGGPRPKVENPGKLLKRIMGEVFKHYLPHCIIVLFCIVASAMANVQASLFLQTLVDDYIVPMTQQANPDFAPLLGALLKVGCIYLVGIIAAWCNSRIMVNVTQGTLRNLRVQLFTHMESLPIKYFDQHPHGDIMSVYTNDVDTLRQMLSQSIPQLISSAITIVSVFVSMCMLDIRLTVVTMLMVALMLFTTKKITSQSGKYFIAQQRDLGKLNGYIEEMMEGQKVVKVFTHEQKALAGFRELNDKLKDSAKQANSYANIIMPVTAQLGNVSYAVCALVGAAMAVGNVGGMTLGTVMAFLALNKSFNMPISQVSMQANSIIMALAGAERIFKMMDEPSEADEGYVTLVNAKYDRDDNLVETEERTGIWAWKHPHHDGSTTYHKLAGDITFTGVDFGYVPEKTVLHDINLYGRPGQKIAFVGSTGAGKTTITNLINRFYDISDGKIRYDGINIQKIRKNDLRRSLGIVLQDTHLFTGTVMENIRYGRLDASDEECIAAAKLANANGFIQRLPDGYNTMLTGDGANLSQGQRQLLAIARAAVADPPVLILDEATSSIDTRTEALVQRGMDGLMYGRTSFVIAHRLSTVRNADCIVVLEQGRIIERGSHDELIAKKGKYYQLYTGNLAEN</sequence>
<dbReference type="SMART" id="SM00382">
    <property type="entry name" value="AAA"/>
    <property type="match status" value="1"/>
</dbReference>
<evidence type="ECO:0000256" key="8">
    <source>
        <dbReference type="SAM" id="MobiDB-lite"/>
    </source>
</evidence>
<evidence type="ECO:0000313" key="12">
    <source>
        <dbReference type="EMBL" id="RAW49180.1"/>
    </source>
</evidence>
<evidence type="ECO:0000256" key="4">
    <source>
        <dbReference type="ARBA" id="ARBA00022741"/>
    </source>
</evidence>
<dbReference type="InterPro" id="IPR017871">
    <property type="entry name" value="ABC_transporter-like_CS"/>
</dbReference>
<dbReference type="AlphaFoldDB" id="A0A329TKB5"/>
<dbReference type="PROSITE" id="PS50893">
    <property type="entry name" value="ABC_TRANSPORTER_2"/>
    <property type="match status" value="1"/>
</dbReference>
<keyword evidence="4" id="KW-0547">Nucleotide-binding</keyword>
<feature type="transmembrane region" description="Helical" evidence="9">
    <location>
        <begin position="86"/>
        <end position="109"/>
    </location>
</feature>
<dbReference type="GO" id="GO:0005524">
    <property type="term" value="F:ATP binding"/>
    <property type="evidence" value="ECO:0007669"/>
    <property type="project" value="UniProtKB-KW"/>
</dbReference>
<dbReference type="InterPro" id="IPR039421">
    <property type="entry name" value="Type_1_exporter"/>
</dbReference>
<evidence type="ECO:0000256" key="5">
    <source>
        <dbReference type="ARBA" id="ARBA00022840"/>
    </source>
</evidence>
<dbReference type="InterPro" id="IPR036640">
    <property type="entry name" value="ABC1_TM_sf"/>
</dbReference>
<evidence type="ECO:0000256" key="7">
    <source>
        <dbReference type="ARBA" id="ARBA00023136"/>
    </source>
</evidence>
<dbReference type="Pfam" id="PF00664">
    <property type="entry name" value="ABC_membrane"/>
    <property type="match status" value="1"/>
</dbReference>
<comment type="subcellular location">
    <subcellularLocation>
        <location evidence="1">Cell membrane</location>
        <topology evidence="1">Multi-pass membrane protein</topology>
    </subcellularLocation>
</comment>
<keyword evidence="5" id="KW-0067">ATP-binding</keyword>
<reference evidence="12 13" key="1">
    <citation type="submission" date="2018-02" db="EMBL/GenBank/DDBJ databases">
        <title>Complete genome sequencing of Faecalibacterium prausnitzii strains isolated from the human gut.</title>
        <authorList>
            <person name="Fitzgerald B.C."/>
            <person name="Shkoporov A.N."/>
            <person name="Ross P.R."/>
            <person name="Hill C."/>
        </authorList>
    </citation>
    <scope>NUCLEOTIDE SEQUENCE [LARGE SCALE GENOMIC DNA]</scope>
    <source>
        <strain evidence="12 13">APC942/8-14-2</strain>
    </source>
</reference>
<proteinExistence type="predicted"/>
<dbReference type="Proteomes" id="UP000251634">
    <property type="component" value="Unassembled WGS sequence"/>
</dbReference>
<dbReference type="PROSITE" id="PS00211">
    <property type="entry name" value="ABC_TRANSPORTER_1"/>
    <property type="match status" value="1"/>
</dbReference>
<evidence type="ECO:0000256" key="1">
    <source>
        <dbReference type="ARBA" id="ARBA00004651"/>
    </source>
</evidence>
<feature type="transmembrane region" description="Helical" evidence="9">
    <location>
        <begin position="171"/>
        <end position="204"/>
    </location>
</feature>
<evidence type="ECO:0000256" key="6">
    <source>
        <dbReference type="ARBA" id="ARBA00022989"/>
    </source>
</evidence>
<feature type="region of interest" description="Disordered" evidence="8">
    <location>
        <begin position="1"/>
        <end position="22"/>
    </location>
</feature>
<dbReference type="Pfam" id="PF00005">
    <property type="entry name" value="ABC_tran"/>
    <property type="match status" value="1"/>
</dbReference>
<keyword evidence="6 9" id="KW-1133">Transmembrane helix</keyword>
<feature type="domain" description="ABC transmembrane type-1" evidence="11">
    <location>
        <begin position="47"/>
        <end position="337"/>
    </location>
</feature>
<comment type="caution">
    <text evidence="12">The sequence shown here is derived from an EMBL/GenBank/DDBJ whole genome shotgun (WGS) entry which is preliminary data.</text>
</comment>
<dbReference type="FunFam" id="3.40.50.300:FF:000287">
    <property type="entry name" value="Multidrug ABC transporter ATP-binding protein"/>
    <property type="match status" value="1"/>
</dbReference>
<dbReference type="RefSeq" id="WP_112115853.1">
    <property type="nucleotide sequence ID" value="NZ_PRKZ01000006.1"/>
</dbReference>
<dbReference type="Gene3D" id="1.20.1560.10">
    <property type="entry name" value="ABC transporter type 1, transmembrane domain"/>
    <property type="match status" value="1"/>
</dbReference>
<dbReference type="GO" id="GO:0005886">
    <property type="term" value="C:plasma membrane"/>
    <property type="evidence" value="ECO:0007669"/>
    <property type="project" value="UniProtKB-SubCell"/>
</dbReference>
<protein>
    <submittedName>
        <fullName evidence="12">ABC transporter</fullName>
    </submittedName>
</protein>
<evidence type="ECO:0000256" key="2">
    <source>
        <dbReference type="ARBA" id="ARBA00022448"/>
    </source>
</evidence>
<dbReference type="InterPro" id="IPR011527">
    <property type="entry name" value="ABC1_TM_dom"/>
</dbReference>
<dbReference type="CDD" id="cd03254">
    <property type="entry name" value="ABCC_Glucan_exporter_like"/>
    <property type="match status" value="1"/>
</dbReference>
<accession>A0A329TKB5</accession>
<gene>
    <name evidence="12" type="ORF">C4N25_09410</name>
</gene>
<feature type="domain" description="ABC transporter" evidence="10">
    <location>
        <begin position="403"/>
        <end position="637"/>
    </location>
</feature>
<dbReference type="EMBL" id="PRKZ01000006">
    <property type="protein sequence ID" value="RAW49180.1"/>
    <property type="molecule type" value="Genomic_DNA"/>
</dbReference>
<feature type="transmembrane region" description="Helical" evidence="9">
    <location>
        <begin position="42"/>
        <end position="66"/>
    </location>
</feature>
<dbReference type="InterPro" id="IPR027417">
    <property type="entry name" value="P-loop_NTPase"/>
</dbReference>
<dbReference type="SUPFAM" id="SSF52540">
    <property type="entry name" value="P-loop containing nucleoside triphosphate hydrolases"/>
    <property type="match status" value="1"/>
</dbReference>
<dbReference type="GO" id="GO:0016887">
    <property type="term" value="F:ATP hydrolysis activity"/>
    <property type="evidence" value="ECO:0007669"/>
    <property type="project" value="InterPro"/>
</dbReference>
<dbReference type="SUPFAM" id="SSF90123">
    <property type="entry name" value="ABC transporter transmembrane region"/>
    <property type="match status" value="1"/>
</dbReference>
<evidence type="ECO:0000256" key="3">
    <source>
        <dbReference type="ARBA" id="ARBA00022692"/>
    </source>
</evidence>
<dbReference type="PROSITE" id="PS50929">
    <property type="entry name" value="ABC_TM1F"/>
    <property type="match status" value="1"/>
</dbReference>
<evidence type="ECO:0000259" key="10">
    <source>
        <dbReference type="PROSITE" id="PS50893"/>
    </source>
</evidence>
<dbReference type="InterPro" id="IPR003593">
    <property type="entry name" value="AAA+_ATPase"/>
</dbReference>
<evidence type="ECO:0000313" key="13">
    <source>
        <dbReference type="Proteomes" id="UP000251634"/>
    </source>
</evidence>
<keyword evidence="2" id="KW-0813">Transport</keyword>